<dbReference type="Pfam" id="PF00069">
    <property type="entry name" value="Pkinase"/>
    <property type="match status" value="1"/>
</dbReference>
<evidence type="ECO:0000256" key="5">
    <source>
        <dbReference type="ARBA" id="ARBA00022777"/>
    </source>
</evidence>
<name>A0A927N3A9_9ACTN</name>
<evidence type="ECO:0000313" key="10">
    <source>
        <dbReference type="EMBL" id="MBE1610957.1"/>
    </source>
</evidence>
<evidence type="ECO:0000259" key="9">
    <source>
        <dbReference type="PROSITE" id="PS50011"/>
    </source>
</evidence>
<dbReference type="EMBL" id="JADBEM010000001">
    <property type="protein sequence ID" value="MBE1610957.1"/>
    <property type="molecule type" value="Genomic_DNA"/>
</dbReference>
<evidence type="ECO:0000313" key="11">
    <source>
        <dbReference type="Proteomes" id="UP000638648"/>
    </source>
</evidence>
<dbReference type="GO" id="GO:0004674">
    <property type="term" value="F:protein serine/threonine kinase activity"/>
    <property type="evidence" value="ECO:0007669"/>
    <property type="project" value="UniProtKB-KW"/>
</dbReference>
<dbReference type="EC" id="2.7.11.1" evidence="1"/>
<organism evidence="10 11">
    <name type="scientific">Actinopolymorpha pittospori</name>
    <dbReference type="NCBI Taxonomy" id="648752"/>
    <lineage>
        <taxon>Bacteria</taxon>
        <taxon>Bacillati</taxon>
        <taxon>Actinomycetota</taxon>
        <taxon>Actinomycetes</taxon>
        <taxon>Propionibacteriales</taxon>
        <taxon>Actinopolymorphaceae</taxon>
        <taxon>Actinopolymorpha</taxon>
    </lineage>
</organism>
<evidence type="ECO:0000256" key="1">
    <source>
        <dbReference type="ARBA" id="ARBA00012513"/>
    </source>
</evidence>
<dbReference type="Gene3D" id="3.30.200.20">
    <property type="entry name" value="Phosphorylase Kinase, domain 1"/>
    <property type="match status" value="1"/>
</dbReference>
<dbReference type="PANTHER" id="PTHR43289">
    <property type="entry name" value="MITOGEN-ACTIVATED PROTEIN KINASE KINASE KINASE 20-RELATED"/>
    <property type="match status" value="1"/>
</dbReference>
<keyword evidence="11" id="KW-1185">Reference proteome</keyword>
<keyword evidence="2 10" id="KW-0723">Serine/threonine-protein kinase</keyword>
<evidence type="ECO:0000256" key="4">
    <source>
        <dbReference type="ARBA" id="ARBA00022741"/>
    </source>
</evidence>
<accession>A0A927N3A9</accession>
<keyword evidence="8" id="KW-0812">Transmembrane</keyword>
<proteinExistence type="predicted"/>
<dbReference type="RefSeq" id="WP_192754247.1">
    <property type="nucleotide sequence ID" value="NZ_BAABJL010000225.1"/>
</dbReference>
<keyword evidence="5 10" id="KW-0418">Kinase</keyword>
<dbReference type="GO" id="GO:0005524">
    <property type="term" value="F:ATP binding"/>
    <property type="evidence" value="ECO:0007669"/>
    <property type="project" value="UniProtKB-KW"/>
</dbReference>
<feature type="region of interest" description="Disordered" evidence="7">
    <location>
        <begin position="272"/>
        <end position="326"/>
    </location>
</feature>
<feature type="compositionally biased region" description="Low complexity" evidence="7">
    <location>
        <begin position="410"/>
        <end position="423"/>
    </location>
</feature>
<gene>
    <name evidence="10" type="ORF">HEB94_007805</name>
</gene>
<sequence length="559" mass="57324">MRGEFRVQGYDIDALVSAGATGEVWLARRHGSGAPVALKRLSPRDQGARDEVRRLVSLLDILRHPHLLRIQDSLPFGDELVLVLDHADGGSLDQLLNGRGALDPGEVVTAVAPLAEALAAAHERGLVHGDVTPEHILFTADGRPLLADLGLLGLIEGGEALGTLGYADPSAGPGGRTPAGDVFGLAAVCYTALTGIPPRPGQPRPPLPEAVPDVPQGLAHAVAVGLQPVAARRPTAAQFADLLYGACPPAPVRFPIGLVLSDADVASAIAAASRDTPKPAPPAGPADRETPPAGNQPGPGGTTGAGAGAAADPLTSPSAQRVPVGPRVVETADADVDDDEPRRRVGLIITVVVAIVVVAGGVVGGVVWAGRSRPEPPPVASDDATPEGTRSPRPSAAPTSGQERGPSTPPATANPSAPSGTTSPPRPPAPDAQEARWRGVLADLDQRRAQAFAASDPTLLGTVYTPGSDLVAKDTTQIEKCIPSGCHLEGLRFAVRTLDVVSAGRNQTVLRVVDQLQAYTVVGADGERVSQPAGEPKTREITLARAGTGGWLISRIDER</sequence>
<keyword evidence="6" id="KW-0067">ATP-binding</keyword>
<dbReference type="InterPro" id="IPR000719">
    <property type="entry name" value="Prot_kinase_dom"/>
</dbReference>
<keyword evidence="8" id="KW-0472">Membrane</keyword>
<dbReference type="PANTHER" id="PTHR43289:SF6">
    <property type="entry name" value="SERINE_THREONINE-PROTEIN KINASE NEKL-3"/>
    <property type="match status" value="1"/>
</dbReference>
<dbReference type="Gene3D" id="1.10.510.10">
    <property type="entry name" value="Transferase(Phosphotransferase) domain 1"/>
    <property type="match status" value="1"/>
</dbReference>
<dbReference type="SUPFAM" id="SSF56112">
    <property type="entry name" value="Protein kinase-like (PK-like)"/>
    <property type="match status" value="1"/>
</dbReference>
<comment type="caution">
    <text evidence="10">The sequence shown here is derived from an EMBL/GenBank/DDBJ whole genome shotgun (WGS) entry which is preliminary data.</text>
</comment>
<dbReference type="Proteomes" id="UP000638648">
    <property type="component" value="Unassembled WGS sequence"/>
</dbReference>
<evidence type="ECO:0000256" key="2">
    <source>
        <dbReference type="ARBA" id="ARBA00022527"/>
    </source>
</evidence>
<feature type="compositionally biased region" description="Gly residues" evidence="7">
    <location>
        <begin position="297"/>
        <end position="307"/>
    </location>
</feature>
<keyword evidence="3" id="KW-0808">Transferase</keyword>
<feature type="transmembrane region" description="Helical" evidence="8">
    <location>
        <begin position="345"/>
        <end position="369"/>
    </location>
</feature>
<keyword evidence="4" id="KW-0547">Nucleotide-binding</keyword>
<feature type="domain" description="Protein kinase" evidence="9">
    <location>
        <begin position="10"/>
        <end position="244"/>
    </location>
</feature>
<evidence type="ECO:0000256" key="8">
    <source>
        <dbReference type="SAM" id="Phobius"/>
    </source>
</evidence>
<keyword evidence="8" id="KW-1133">Transmembrane helix</keyword>
<evidence type="ECO:0000256" key="3">
    <source>
        <dbReference type="ARBA" id="ARBA00022679"/>
    </source>
</evidence>
<dbReference type="InterPro" id="IPR011009">
    <property type="entry name" value="Kinase-like_dom_sf"/>
</dbReference>
<evidence type="ECO:0000256" key="7">
    <source>
        <dbReference type="SAM" id="MobiDB-lite"/>
    </source>
</evidence>
<evidence type="ECO:0000256" key="6">
    <source>
        <dbReference type="ARBA" id="ARBA00022840"/>
    </source>
</evidence>
<reference evidence="10" key="1">
    <citation type="submission" date="2020-10" db="EMBL/GenBank/DDBJ databases">
        <title>Sequencing the genomes of 1000 actinobacteria strains.</title>
        <authorList>
            <person name="Klenk H.-P."/>
        </authorList>
    </citation>
    <scope>NUCLEOTIDE SEQUENCE</scope>
    <source>
        <strain evidence="10">DSM 45354</strain>
    </source>
</reference>
<protein>
    <recommendedName>
        <fullName evidence="1">non-specific serine/threonine protein kinase</fullName>
        <ecNumber evidence="1">2.7.11.1</ecNumber>
    </recommendedName>
</protein>
<feature type="region of interest" description="Disordered" evidence="7">
    <location>
        <begin position="367"/>
        <end position="433"/>
    </location>
</feature>
<dbReference type="AlphaFoldDB" id="A0A927N3A9"/>
<dbReference type="PROSITE" id="PS50011">
    <property type="entry name" value="PROTEIN_KINASE_DOM"/>
    <property type="match status" value="1"/>
</dbReference>